<dbReference type="PANTHER" id="PTHR42807:SF1">
    <property type="entry name" value="GLUTARYL-COA DEHYDROGENASE, MITOCHONDRIAL"/>
    <property type="match status" value="1"/>
</dbReference>
<dbReference type="GO" id="GO:0033539">
    <property type="term" value="P:fatty acid beta-oxidation using acyl-CoA dehydrogenase"/>
    <property type="evidence" value="ECO:0007669"/>
    <property type="project" value="TreeGrafter"/>
</dbReference>
<dbReference type="InterPro" id="IPR009075">
    <property type="entry name" value="AcylCo_DH/oxidase_C"/>
</dbReference>
<dbReference type="EMBL" id="UINC01154503">
    <property type="protein sequence ID" value="SVD49826.1"/>
    <property type="molecule type" value="Genomic_DNA"/>
</dbReference>
<dbReference type="InterPro" id="IPR036250">
    <property type="entry name" value="AcylCo_DH-like_C"/>
</dbReference>
<evidence type="ECO:0000256" key="1">
    <source>
        <dbReference type="ARBA" id="ARBA00004173"/>
    </source>
</evidence>
<dbReference type="GO" id="GO:0050660">
    <property type="term" value="F:flavin adenine dinucleotide binding"/>
    <property type="evidence" value="ECO:0007669"/>
    <property type="project" value="TreeGrafter"/>
</dbReference>
<keyword evidence="5" id="KW-0496">Mitochondrion</keyword>
<proteinExistence type="predicted"/>
<evidence type="ECO:0000256" key="4">
    <source>
        <dbReference type="ARBA" id="ARBA00023002"/>
    </source>
</evidence>
<gene>
    <name evidence="7" type="ORF">METZ01_LOCUS402680</name>
</gene>
<reference evidence="7" key="1">
    <citation type="submission" date="2018-05" db="EMBL/GenBank/DDBJ databases">
        <authorList>
            <person name="Lanie J.A."/>
            <person name="Ng W.-L."/>
            <person name="Kazmierczak K.M."/>
            <person name="Andrzejewski T.M."/>
            <person name="Davidsen T.M."/>
            <person name="Wayne K.J."/>
            <person name="Tettelin H."/>
            <person name="Glass J.I."/>
            <person name="Rusch D."/>
            <person name="Podicherti R."/>
            <person name="Tsui H.-C.T."/>
            <person name="Winkler M.E."/>
        </authorList>
    </citation>
    <scope>NUCLEOTIDE SEQUENCE</scope>
</reference>
<dbReference type="PANTHER" id="PTHR42807">
    <property type="entry name" value="GLUTARYL-COA DEHYDROGENASE, MITOCHONDRIAL"/>
    <property type="match status" value="1"/>
</dbReference>
<evidence type="ECO:0000256" key="3">
    <source>
        <dbReference type="ARBA" id="ARBA00022946"/>
    </source>
</evidence>
<evidence type="ECO:0000256" key="2">
    <source>
        <dbReference type="ARBA" id="ARBA00022630"/>
    </source>
</evidence>
<accession>A0A382VTA9</accession>
<dbReference type="GO" id="GO:0046949">
    <property type="term" value="P:fatty-acyl-CoA biosynthetic process"/>
    <property type="evidence" value="ECO:0007669"/>
    <property type="project" value="TreeGrafter"/>
</dbReference>
<protein>
    <recommendedName>
        <fullName evidence="6">Acyl-CoA dehydrogenase/oxidase C-terminal domain-containing protein</fullName>
    </recommendedName>
</protein>
<evidence type="ECO:0000313" key="7">
    <source>
        <dbReference type="EMBL" id="SVD49826.1"/>
    </source>
</evidence>
<dbReference type="AlphaFoldDB" id="A0A382VTA9"/>
<dbReference type="Gene3D" id="1.20.140.10">
    <property type="entry name" value="Butyryl-CoA Dehydrogenase, subunit A, domain 3"/>
    <property type="match status" value="1"/>
</dbReference>
<organism evidence="7">
    <name type="scientific">marine metagenome</name>
    <dbReference type="NCBI Taxonomy" id="408172"/>
    <lineage>
        <taxon>unclassified sequences</taxon>
        <taxon>metagenomes</taxon>
        <taxon>ecological metagenomes</taxon>
    </lineage>
</organism>
<keyword evidence="3" id="KW-0809">Transit peptide</keyword>
<sequence>GANGITEDYSPIRHMANIESVYTYEGTHEMHTLIIGEDITGIAAFE</sequence>
<dbReference type="GO" id="GO:0004361">
    <property type="term" value="F:glutaryl-CoA dehydrogenase activity"/>
    <property type="evidence" value="ECO:0007669"/>
    <property type="project" value="TreeGrafter"/>
</dbReference>
<feature type="domain" description="Acyl-CoA dehydrogenase/oxidase C-terminal" evidence="6">
    <location>
        <begin position="1"/>
        <end position="39"/>
    </location>
</feature>
<dbReference type="SUPFAM" id="SSF47203">
    <property type="entry name" value="Acyl-CoA dehydrogenase C-terminal domain-like"/>
    <property type="match status" value="1"/>
</dbReference>
<dbReference type="GO" id="GO:0005739">
    <property type="term" value="C:mitochondrion"/>
    <property type="evidence" value="ECO:0007669"/>
    <property type="project" value="UniProtKB-SubCell"/>
</dbReference>
<name>A0A382VTA9_9ZZZZ</name>
<evidence type="ECO:0000256" key="5">
    <source>
        <dbReference type="ARBA" id="ARBA00023128"/>
    </source>
</evidence>
<keyword evidence="4" id="KW-0560">Oxidoreductase</keyword>
<dbReference type="Pfam" id="PF00441">
    <property type="entry name" value="Acyl-CoA_dh_1"/>
    <property type="match status" value="1"/>
</dbReference>
<evidence type="ECO:0000259" key="6">
    <source>
        <dbReference type="Pfam" id="PF00441"/>
    </source>
</evidence>
<keyword evidence="2" id="KW-0285">Flavoprotein</keyword>
<dbReference type="InterPro" id="IPR052033">
    <property type="entry name" value="Glutaryl-CoA_DH_mitochondrial"/>
</dbReference>
<dbReference type="GO" id="GO:0000062">
    <property type="term" value="F:fatty-acyl-CoA binding"/>
    <property type="evidence" value="ECO:0007669"/>
    <property type="project" value="TreeGrafter"/>
</dbReference>
<feature type="non-terminal residue" evidence="7">
    <location>
        <position position="1"/>
    </location>
</feature>
<comment type="subcellular location">
    <subcellularLocation>
        <location evidence="1">Mitochondrion</location>
    </subcellularLocation>
</comment>